<accession>A0A7I4FJU4</accession>
<organism evidence="5 6">
    <name type="scientific">Physcomitrium patens</name>
    <name type="common">Spreading-leaved earth moss</name>
    <name type="synonym">Physcomitrella patens</name>
    <dbReference type="NCBI Taxonomy" id="3218"/>
    <lineage>
        <taxon>Eukaryota</taxon>
        <taxon>Viridiplantae</taxon>
        <taxon>Streptophyta</taxon>
        <taxon>Embryophyta</taxon>
        <taxon>Bryophyta</taxon>
        <taxon>Bryophytina</taxon>
        <taxon>Bryopsida</taxon>
        <taxon>Funariidae</taxon>
        <taxon>Funariales</taxon>
        <taxon>Funariaceae</taxon>
        <taxon>Physcomitrium</taxon>
    </lineage>
</organism>
<evidence type="ECO:0000256" key="3">
    <source>
        <dbReference type="ARBA" id="ARBA00022801"/>
    </source>
</evidence>
<dbReference type="FunCoup" id="A0A7I4FJU4">
    <property type="interactions" value="103"/>
</dbReference>
<dbReference type="EnsemblPlants" id="Pp3c2_15960V3.3">
    <property type="protein sequence ID" value="Pp3c2_15960V3.3"/>
    <property type="gene ID" value="Pp3c2_15960"/>
</dbReference>
<dbReference type="InParanoid" id="A0A7I4FJU4"/>
<name>A0A7I4FJU4_PHYPA</name>
<gene>
    <name evidence="5" type="primary">LOC112295883</name>
</gene>
<dbReference type="SUPFAM" id="SSF52266">
    <property type="entry name" value="SGNH hydrolase"/>
    <property type="match status" value="1"/>
</dbReference>
<reference evidence="5 6" key="1">
    <citation type="journal article" date="2008" name="Science">
        <title>The Physcomitrella genome reveals evolutionary insights into the conquest of land by plants.</title>
        <authorList>
            <person name="Rensing S."/>
            <person name="Lang D."/>
            <person name="Zimmer A."/>
            <person name="Terry A."/>
            <person name="Salamov A."/>
            <person name="Shapiro H."/>
            <person name="Nishiyama T."/>
            <person name="Perroud P.-F."/>
            <person name="Lindquist E."/>
            <person name="Kamisugi Y."/>
            <person name="Tanahashi T."/>
            <person name="Sakakibara K."/>
            <person name="Fujita T."/>
            <person name="Oishi K."/>
            <person name="Shin-I T."/>
            <person name="Kuroki Y."/>
            <person name="Toyoda A."/>
            <person name="Suzuki Y."/>
            <person name="Hashimoto A."/>
            <person name="Yamaguchi K."/>
            <person name="Sugano A."/>
            <person name="Kohara Y."/>
            <person name="Fujiyama A."/>
            <person name="Anterola A."/>
            <person name="Aoki S."/>
            <person name="Ashton N."/>
            <person name="Barbazuk W.B."/>
            <person name="Barker E."/>
            <person name="Bennetzen J."/>
            <person name="Bezanilla M."/>
            <person name="Blankenship R."/>
            <person name="Cho S.H."/>
            <person name="Dutcher S."/>
            <person name="Estelle M."/>
            <person name="Fawcett J.A."/>
            <person name="Gundlach H."/>
            <person name="Hanada K."/>
            <person name="Heyl A."/>
            <person name="Hicks K.A."/>
            <person name="Hugh J."/>
            <person name="Lohr M."/>
            <person name="Mayer K."/>
            <person name="Melkozernov A."/>
            <person name="Murata T."/>
            <person name="Nelson D."/>
            <person name="Pils B."/>
            <person name="Prigge M."/>
            <person name="Reiss B."/>
            <person name="Renner T."/>
            <person name="Rombauts S."/>
            <person name="Rushton P."/>
            <person name="Sanderfoot A."/>
            <person name="Schween G."/>
            <person name="Shiu S.-H."/>
            <person name="Stueber K."/>
            <person name="Theodoulou F.L."/>
            <person name="Tu H."/>
            <person name="Van de Peer Y."/>
            <person name="Verrier P.J."/>
            <person name="Waters E."/>
            <person name="Wood A."/>
            <person name="Yang L."/>
            <person name="Cove D."/>
            <person name="Cuming A."/>
            <person name="Hasebe M."/>
            <person name="Lucas S."/>
            <person name="Mishler D.B."/>
            <person name="Reski R."/>
            <person name="Grigoriev I."/>
            <person name="Quatrano R.S."/>
            <person name="Boore J.L."/>
        </authorList>
    </citation>
    <scope>NUCLEOTIDE SEQUENCE [LARGE SCALE GENOMIC DNA]</scope>
    <source>
        <strain evidence="5 6">cv. Gransden 2004</strain>
    </source>
</reference>
<dbReference type="PANTHER" id="PTHR22835:SF659">
    <property type="entry name" value="GDSL LIPASE_ACYLHYDROLASE, PUTATIVE (AFU_ORTHOLOGUE AFUA_2G00510)-RELATED"/>
    <property type="match status" value="1"/>
</dbReference>
<keyword evidence="3" id="KW-0378">Hydrolase</keyword>
<evidence type="ECO:0000256" key="4">
    <source>
        <dbReference type="SAM" id="SignalP"/>
    </source>
</evidence>
<comment type="similarity">
    <text evidence="1">Belongs to the 'GDSL' lipolytic enzyme family.</text>
</comment>
<dbReference type="CDD" id="cd01837">
    <property type="entry name" value="SGNH_plant_lipase_like"/>
    <property type="match status" value="1"/>
</dbReference>
<feature type="signal peptide" evidence="4">
    <location>
        <begin position="1"/>
        <end position="24"/>
    </location>
</feature>
<dbReference type="InterPro" id="IPR001087">
    <property type="entry name" value="GDSL"/>
</dbReference>
<dbReference type="Gene3D" id="3.40.50.1110">
    <property type="entry name" value="SGNH hydrolase"/>
    <property type="match status" value="1"/>
</dbReference>
<keyword evidence="2 4" id="KW-0732">Signal</keyword>
<evidence type="ECO:0000256" key="2">
    <source>
        <dbReference type="ARBA" id="ARBA00022729"/>
    </source>
</evidence>
<dbReference type="Proteomes" id="UP000006727">
    <property type="component" value="Chromosome 2"/>
</dbReference>
<dbReference type="InterPro" id="IPR036514">
    <property type="entry name" value="SGNH_hydro_sf"/>
</dbReference>
<dbReference type="Gramene" id="Pp3c2_15960V3.3">
    <property type="protein sequence ID" value="Pp3c2_15960V3.3"/>
    <property type="gene ID" value="Pp3c2_15960"/>
</dbReference>
<reference evidence="5 6" key="2">
    <citation type="journal article" date="2018" name="Plant J.">
        <title>The Physcomitrella patens chromosome-scale assembly reveals moss genome structure and evolution.</title>
        <authorList>
            <person name="Lang D."/>
            <person name="Ullrich K.K."/>
            <person name="Murat F."/>
            <person name="Fuchs J."/>
            <person name="Jenkins J."/>
            <person name="Haas F.B."/>
            <person name="Piednoel M."/>
            <person name="Gundlach H."/>
            <person name="Van Bel M."/>
            <person name="Meyberg R."/>
            <person name="Vives C."/>
            <person name="Morata J."/>
            <person name="Symeonidi A."/>
            <person name="Hiss M."/>
            <person name="Muchero W."/>
            <person name="Kamisugi Y."/>
            <person name="Saleh O."/>
            <person name="Blanc G."/>
            <person name="Decker E.L."/>
            <person name="van Gessel N."/>
            <person name="Grimwood J."/>
            <person name="Hayes R.D."/>
            <person name="Graham S.W."/>
            <person name="Gunter L.E."/>
            <person name="McDaniel S.F."/>
            <person name="Hoernstein S.N.W."/>
            <person name="Larsson A."/>
            <person name="Li F.W."/>
            <person name="Perroud P.F."/>
            <person name="Phillips J."/>
            <person name="Ranjan P."/>
            <person name="Rokshar D.S."/>
            <person name="Rothfels C.J."/>
            <person name="Schneider L."/>
            <person name="Shu S."/>
            <person name="Stevenson D.W."/>
            <person name="Thummler F."/>
            <person name="Tillich M."/>
            <person name="Villarreal Aguilar J.C."/>
            <person name="Widiez T."/>
            <person name="Wong G.K."/>
            <person name="Wymore A."/>
            <person name="Zhang Y."/>
            <person name="Zimmer A.D."/>
            <person name="Quatrano R.S."/>
            <person name="Mayer K.F.X."/>
            <person name="Goodstein D."/>
            <person name="Casacuberta J.M."/>
            <person name="Vandepoele K."/>
            <person name="Reski R."/>
            <person name="Cuming A.C."/>
            <person name="Tuskan G.A."/>
            <person name="Maumus F."/>
            <person name="Salse J."/>
            <person name="Schmutz J."/>
            <person name="Rensing S.A."/>
        </authorList>
    </citation>
    <scope>NUCLEOTIDE SEQUENCE [LARGE SCALE GENOMIC DNA]</scope>
    <source>
        <strain evidence="5 6">cv. Gransden 2004</strain>
    </source>
</reference>
<protein>
    <submittedName>
        <fullName evidence="5">Uncharacterized protein</fullName>
    </submittedName>
</protein>
<proteinExistence type="inferred from homology"/>
<dbReference type="PANTHER" id="PTHR22835">
    <property type="entry name" value="ZINC FINGER FYVE DOMAIN CONTAINING PROTEIN"/>
    <property type="match status" value="1"/>
</dbReference>
<evidence type="ECO:0000313" key="6">
    <source>
        <dbReference type="Proteomes" id="UP000006727"/>
    </source>
</evidence>
<dbReference type="Pfam" id="PF00657">
    <property type="entry name" value="Lipase_GDSL"/>
    <property type="match status" value="1"/>
</dbReference>
<reference evidence="5" key="3">
    <citation type="submission" date="2020-12" db="UniProtKB">
        <authorList>
            <consortium name="EnsemblPlants"/>
        </authorList>
    </citation>
    <scope>IDENTIFICATION</scope>
</reference>
<evidence type="ECO:0000256" key="1">
    <source>
        <dbReference type="ARBA" id="ARBA00008668"/>
    </source>
</evidence>
<sequence length="437" mass="47576">MEFGYGQIGGMTLVMLSCCWAALAKEECPQAIFAFGASMSDTGNSEAAFPYQSVAQSNPPYGNTFFGRPANRFSDGRVVLDFFAQALKIPLLSPYLQSVGYDFSHGANFAFAGVTTQNITYPATVTAPFYYWVQTKQFQLFKERTLALWTIASSRKGAQRSYVKLLTKPKHFQTALYFTTFGANDFIVPLFRLGLSIQQVQSNVSIISNAMVQNTEELYNQGARTLMVFNVPPLGCYPAFLASPRIRNMSTVDPHGCLATVNEAVETTNSLIRSGLKDLRSKHPDATIIYADLYTILKDLIVNGTSYGVCNMFMQSPTLAITFLSKLGFRDTNGCVLSANTAGFKETFKACCGAGGGAYNLNPNVSCGLSALVNGQLIQGTSCSDPGSYVNWDGVHVTDAAASFIARAVLQGKHTEPVYKLTELCRLSFEQFSPSPP</sequence>
<keyword evidence="6" id="KW-1185">Reference proteome</keyword>
<feature type="chain" id="PRO_5029637326" evidence="4">
    <location>
        <begin position="25"/>
        <end position="437"/>
    </location>
</feature>
<dbReference type="EMBL" id="ABEU02000002">
    <property type="status" value="NOT_ANNOTATED_CDS"/>
    <property type="molecule type" value="Genomic_DNA"/>
</dbReference>
<dbReference type="AlphaFoldDB" id="A0A7I4FJU4"/>
<dbReference type="InterPro" id="IPR035669">
    <property type="entry name" value="SGNH_plant_lipase-like"/>
</dbReference>
<dbReference type="GO" id="GO:0016788">
    <property type="term" value="F:hydrolase activity, acting on ester bonds"/>
    <property type="evidence" value="ECO:0007669"/>
    <property type="project" value="InterPro"/>
</dbReference>
<evidence type="ECO:0000313" key="5">
    <source>
        <dbReference type="EnsemblPlants" id="Pp3c2_15960V3.3"/>
    </source>
</evidence>